<dbReference type="OrthoDB" id="9778782at2"/>
<dbReference type="Proteomes" id="UP000190092">
    <property type="component" value="Unassembled WGS sequence"/>
</dbReference>
<feature type="domain" description="FMN-binding" evidence="2">
    <location>
        <begin position="83"/>
        <end position="164"/>
    </location>
</feature>
<dbReference type="RefSeq" id="WP_139374022.1">
    <property type="nucleotide sequence ID" value="NZ_FUWJ01000007.1"/>
</dbReference>
<protein>
    <submittedName>
        <fullName evidence="3">FMN-binding domain-containing protein</fullName>
    </submittedName>
</protein>
<reference evidence="4" key="1">
    <citation type="submission" date="2017-02" db="EMBL/GenBank/DDBJ databases">
        <authorList>
            <person name="Varghese N."/>
            <person name="Submissions S."/>
        </authorList>
    </citation>
    <scope>NUCLEOTIDE SEQUENCE [LARGE SCALE GENOMIC DNA]</scope>
    <source>
        <strain evidence="4">ATCC 27094</strain>
    </source>
</reference>
<proteinExistence type="predicted"/>
<evidence type="ECO:0000313" key="3">
    <source>
        <dbReference type="EMBL" id="SKA25202.1"/>
    </source>
</evidence>
<dbReference type="EMBL" id="FUWJ01000007">
    <property type="protein sequence ID" value="SKA25202.1"/>
    <property type="molecule type" value="Genomic_DNA"/>
</dbReference>
<accession>A0A1T4SAH1</accession>
<evidence type="ECO:0000313" key="4">
    <source>
        <dbReference type="Proteomes" id="UP000190092"/>
    </source>
</evidence>
<dbReference type="InterPro" id="IPR007329">
    <property type="entry name" value="FMN-bd"/>
</dbReference>
<feature type="chain" id="PRO_5012572106" evidence="1">
    <location>
        <begin position="19"/>
        <end position="171"/>
    </location>
</feature>
<dbReference type="SMART" id="SM00900">
    <property type="entry name" value="FMN_bind"/>
    <property type="match status" value="1"/>
</dbReference>
<dbReference type="Pfam" id="PF04205">
    <property type="entry name" value="FMN_bind"/>
    <property type="match status" value="1"/>
</dbReference>
<evidence type="ECO:0000256" key="1">
    <source>
        <dbReference type="SAM" id="SignalP"/>
    </source>
</evidence>
<dbReference type="STRING" id="225324.SAMN02745126_04503"/>
<dbReference type="GO" id="GO:0016020">
    <property type="term" value="C:membrane"/>
    <property type="evidence" value="ECO:0007669"/>
    <property type="project" value="InterPro"/>
</dbReference>
<keyword evidence="1" id="KW-0732">Signal</keyword>
<evidence type="ECO:0000259" key="2">
    <source>
        <dbReference type="SMART" id="SM00900"/>
    </source>
</evidence>
<gene>
    <name evidence="3" type="ORF">SAMN02745126_04503</name>
</gene>
<name>A0A1T4SAH1_9HYPH</name>
<keyword evidence="4" id="KW-1185">Reference proteome</keyword>
<dbReference type="GO" id="GO:0010181">
    <property type="term" value="F:FMN binding"/>
    <property type="evidence" value="ECO:0007669"/>
    <property type="project" value="InterPro"/>
</dbReference>
<organism evidence="3 4">
    <name type="scientific">Enhydrobacter aerosaccus</name>
    <dbReference type="NCBI Taxonomy" id="225324"/>
    <lineage>
        <taxon>Bacteria</taxon>
        <taxon>Pseudomonadati</taxon>
        <taxon>Pseudomonadota</taxon>
        <taxon>Alphaproteobacteria</taxon>
        <taxon>Hyphomicrobiales</taxon>
        <taxon>Enhydrobacter</taxon>
    </lineage>
</organism>
<dbReference type="AlphaFoldDB" id="A0A1T4SAH1"/>
<feature type="signal peptide" evidence="1">
    <location>
        <begin position="1"/>
        <end position="18"/>
    </location>
</feature>
<sequence length="171" mass="18820">MPLLAAPAAVIITVPAHATIYFTTEQAQQKMFPGASFSPAPAQLSDADRRAMYDRSGVHEPFDPSRVWRASTGGWFVIDEVVGKHEHIKYAVAIGADGAVRSIEIMEYNESYGYEVRDPSWRQQFVGKTASSSLKFGSDIRNISGATLSSKHITDGVRRVLAMYDLVLKGR</sequence>